<dbReference type="AlphaFoldDB" id="A0A9J5YYJ0"/>
<dbReference type="Proteomes" id="UP000824120">
    <property type="component" value="Chromosome 5"/>
</dbReference>
<sequence>MNISILLRHLGSDARYKRYISDWIVVGKNISFINLISTIATELDIDELKKKTSRSDTFDEEIQNFDATTCAIVCVEGGKRNTKALRIIVESKIGNFYYIP</sequence>
<dbReference type="OrthoDB" id="1325562at2759"/>
<organism evidence="1 2">
    <name type="scientific">Solanum commersonii</name>
    <name type="common">Commerson's wild potato</name>
    <name type="synonym">Commerson's nightshade</name>
    <dbReference type="NCBI Taxonomy" id="4109"/>
    <lineage>
        <taxon>Eukaryota</taxon>
        <taxon>Viridiplantae</taxon>
        <taxon>Streptophyta</taxon>
        <taxon>Embryophyta</taxon>
        <taxon>Tracheophyta</taxon>
        <taxon>Spermatophyta</taxon>
        <taxon>Magnoliopsida</taxon>
        <taxon>eudicotyledons</taxon>
        <taxon>Gunneridae</taxon>
        <taxon>Pentapetalae</taxon>
        <taxon>asterids</taxon>
        <taxon>lamiids</taxon>
        <taxon>Solanales</taxon>
        <taxon>Solanaceae</taxon>
        <taxon>Solanoideae</taxon>
        <taxon>Solaneae</taxon>
        <taxon>Solanum</taxon>
    </lineage>
</organism>
<name>A0A9J5YYJ0_SOLCO</name>
<protein>
    <submittedName>
        <fullName evidence="1">Uncharacterized protein</fullName>
    </submittedName>
</protein>
<gene>
    <name evidence="1" type="ORF">H5410_025632</name>
</gene>
<comment type="caution">
    <text evidence="1">The sequence shown here is derived from an EMBL/GenBank/DDBJ whole genome shotgun (WGS) entry which is preliminary data.</text>
</comment>
<keyword evidence="2" id="KW-1185">Reference proteome</keyword>
<evidence type="ECO:0000313" key="1">
    <source>
        <dbReference type="EMBL" id="KAG5604140.1"/>
    </source>
</evidence>
<evidence type="ECO:0000313" key="2">
    <source>
        <dbReference type="Proteomes" id="UP000824120"/>
    </source>
</evidence>
<reference evidence="1 2" key="1">
    <citation type="submission" date="2020-09" db="EMBL/GenBank/DDBJ databases">
        <title>De no assembly of potato wild relative species, Solanum commersonii.</title>
        <authorList>
            <person name="Cho K."/>
        </authorList>
    </citation>
    <scope>NUCLEOTIDE SEQUENCE [LARGE SCALE GENOMIC DNA]</scope>
    <source>
        <strain evidence="1">LZ3.2</strain>
        <tissue evidence="1">Leaf</tissue>
    </source>
</reference>
<proteinExistence type="predicted"/>
<accession>A0A9J5YYJ0</accession>
<dbReference type="EMBL" id="JACXVP010000005">
    <property type="protein sequence ID" value="KAG5604140.1"/>
    <property type="molecule type" value="Genomic_DNA"/>
</dbReference>